<evidence type="ECO:0000256" key="1">
    <source>
        <dbReference type="SAM" id="MobiDB-lite"/>
    </source>
</evidence>
<accession>A0A8J3FZB1</accession>
<proteinExistence type="predicted"/>
<evidence type="ECO:0000313" key="2">
    <source>
        <dbReference type="EMBL" id="GGM83068.1"/>
    </source>
</evidence>
<dbReference type="RefSeq" id="WP_189061997.1">
    <property type="nucleotide sequence ID" value="NZ_BMMK01000059.1"/>
</dbReference>
<sequence>MTPEVPATERARHSSSGGITLAGADHLATLVTDWHHADRPPATAWSVTLRHADTSAADLLLPHHWTLTHG</sequence>
<reference evidence="2" key="2">
    <citation type="submission" date="2020-09" db="EMBL/GenBank/DDBJ databases">
        <authorList>
            <person name="Sun Q."/>
            <person name="Zhou Y."/>
        </authorList>
    </citation>
    <scope>NUCLEOTIDE SEQUENCE</scope>
    <source>
        <strain evidence="2">CGMCC 4.5737</strain>
    </source>
</reference>
<gene>
    <name evidence="2" type="ORF">GCM10012275_62060</name>
</gene>
<protein>
    <submittedName>
        <fullName evidence="2">Uncharacterized protein</fullName>
    </submittedName>
</protein>
<reference evidence="2" key="1">
    <citation type="journal article" date="2014" name="Int. J. Syst. Evol. Microbiol.">
        <title>Complete genome sequence of Corynebacterium casei LMG S-19264T (=DSM 44701T), isolated from a smear-ripened cheese.</title>
        <authorList>
            <consortium name="US DOE Joint Genome Institute (JGI-PGF)"/>
            <person name="Walter F."/>
            <person name="Albersmeier A."/>
            <person name="Kalinowski J."/>
            <person name="Ruckert C."/>
        </authorList>
    </citation>
    <scope>NUCLEOTIDE SEQUENCE</scope>
    <source>
        <strain evidence="2">CGMCC 4.5737</strain>
    </source>
</reference>
<feature type="region of interest" description="Disordered" evidence="1">
    <location>
        <begin position="1"/>
        <end position="20"/>
    </location>
</feature>
<organism evidence="2 3">
    <name type="scientific">Longimycelium tulufanense</name>
    <dbReference type="NCBI Taxonomy" id="907463"/>
    <lineage>
        <taxon>Bacteria</taxon>
        <taxon>Bacillati</taxon>
        <taxon>Actinomycetota</taxon>
        <taxon>Actinomycetes</taxon>
        <taxon>Pseudonocardiales</taxon>
        <taxon>Pseudonocardiaceae</taxon>
        <taxon>Longimycelium</taxon>
    </lineage>
</organism>
<keyword evidence="3" id="KW-1185">Reference proteome</keyword>
<comment type="caution">
    <text evidence="2">The sequence shown here is derived from an EMBL/GenBank/DDBJ whole genome shotgun (WGS) entry which is preliminary data.</text>
</comment>
<dbReference type="EMBL" id="BMMK01000059">
    <property type="protein sequence ID" value="GGM83068.1"/>
    <property type="molecule type" value="Genomic_DNA"/>
</dbReference>
<dbReference type="Proteomes" id="UP000637578">
    <property type="component" value="Unassembled WGS sequence"/>
</dbReference>
<evidence type="ECO:0000313" key="3">
    <source>
        <dbReference type="Proteomes" id="UP000637578"/>
    </source>
</evidence>
<dbReference type="AlphaFoldDB" id="A0A8J3FZB1"/>
<name>A0A8J3FZB1_9PSEU</name>